<protein>
    <submittedName>
        <fullName evidence="2">Uncharacterized protein</fullName>
    </submittedName>
</protein>
<accession>A0A822ZR56</accession>
<dbReference type="EMBL" id="DUZY01000008">
    <property type="protein sequence ID" value="DAD47353.1"/>
    <property type="molecule type" value="Genomic_DNA"/>
</dbReference>
<keyword evidence="3" id="KW-1185">Reference proteome</keyword>
<dbReference type="Pfam" id="PF11595">
    <property type="entry name" value="DUF3245"/>
    <property type="match status" value="1"/>
</dbReference>
<evidence type="ECO:0000313" key="2">
    <source>
        <dbReference type="EMBL" id="DAD47353.1"/>
    </source>
</evidence>
<evidence type="ECO:0000256" key="1">
    <source>
        <dbReference type="SAM" id="MobiDB-lite"/>
    </source>
</evidence>
<name>A0A822ZR56_NELNU</name>
<sequence>MSKDTPQKVAPKLVTLGKALQLAESWVNNMSGSTMNESTEVENEGRPSRLGLGSTAKVLRHSKLETSTDPVERKLRAKLDTEKRRAAKNMEESILSERNGGCSDEDDENLESRTNAFGKKRVGHEASLLQAKKKRK</sequence>
<evidence type="ECO:0000313" key="3">
    <source>
        <dbReference type="Proteomes" id="UP000607653"/>
    </source>
</evidence>
<feature type="region of interest" description="Disordered" evidence="1">
    <location>
        <begin position="31"/>
        <end position="54"/>
    </location>
</feature>
<comment type="caution">
    <text evidence="2">The sequence shown here is derived from an EMBL/GenBank/DDBJ whole genome shotgun (WGS) entry which is preliminary data.</text>
</comment>
<proteinExistence type="predicted"/>
<dbReference type="PANTHER" id="PTHR35741:SF1">
    <property type="entry name" value="FACTOR CWC22-LIKE PROTEIN, PUTATIVE (DUF3245)-RELATED"/>
    <property type="match status" value="1"/>
</dbReference>
<organism evidence="2 3">
    <name type="scientific">Nelumbo nucifera</name>
    <name type="common">Sacred lotus</name>
    <dbReference type="NCBI Taxonomy" id="4432"/>
    <lineage>
        <taxon>Eukaryota</taxon>
        <taxon>Viridiplantae</taxon>
        <taxon>Streptophyta</taxon>
        <taxon>Embryophyta</taxon>
        <taxon>Tracheophyta</taxon>
        <taxon>Spermatophyta</taxon>
        <taxon>Magnoliopsida</taxon>
        <taxon>Proteales</taxon>
        <taxon>Nelumbonaceae</taxon>
        <taxon>Nelumbo</taxon>
    </lineage>
</organism>
<dbReference type="Proteomes" id="UP000607653">
    <property type="component" value="Unassembled WGS sequence"/>
</dbReference>
<dbReference type="InterPro" id="IPR021641">
    <property type="entry name" value="DUF3245"/>
</dbReference>
<feature type="region of interest" description="Disordered" evidence="1">
    <location>
        <begin position="82"/>
        <end position="136"/>
    </location>
</feature>
<feature type="compositionally biased region" description="Basic and acidic residues" evidence="1">
    <location>
        <begin position="82"/>
        <end position="91"/>
    </location>
</feature>
<dbReference type="AlphaFoldDB" id="A0A822ZR56"/>
<reference evidence="2 3" key="1">
    <citation type="journal article" date="2020" name="Mol. Biol. Evol.">
        <title>Distinct Expression and Methylation Patterns for Genes with Different Fates following a Single Whole-Genome Duplication in Flowering Plants.</title>
        <authorList>
            <person name="Shi T."/>
            <person name="Rahmani R.S."/>
            <person name="Gugger P.F."/>
            <person name="Wang M."/>
            <person name="Li H."/>
            <person name="Zhang Y."/>
            <person name="Li Z."/>
            <person name="Wang Q."/>
            <person name="Van de Peer Y."/>
            <person name="Marchal K."/>
            <person name="Chen J."/>
        </authorList>
    </citation>
    <scope>NUCLEOTIDE SEQUENCE [LARGE SCALE GENOMIC DNA]</scope>
    <source>
        <tissue evidence="2">Leaf</tissue>
    </source>
</reference>
<gene>
    <name evidence="2" type="ORF">HUJ06_017290</name>
</gene>
<dbReference type="PANTHER" id="PTHR35741">
    <property type="entry name" value="FACTOR CWC22-LIKE PROTEIN, PUTATIVE (DUF3245)-RELATED"/>
    <property type="match status" value="1"/>
</dbReference>